<dbReference type="Proteomes" id="UP000765509">
    <property type="component" value="Unassembled WGS sequence"/>
</dbReference>
<evidence type="ECO:0000313" key="2">
    <source>
        <dbReference type="Proteomes" id="UP000765509"/>
    </source>
</evidence>
<keyword evidence="2" id="KW-1185">Reference proteome</keyword>
<proteinExistence type="predicted"/>
<gene>
    <name evidence="1" type="ORF">O181_104282</name>
</gene>
<evidence type="ECO:0000313" key="1">
    <source>
        <dbReference type="EMBL" id="MBW0564567.1"/>
    </source>
</evidence>
<dbReference type="OrthoDB" id="3256826at2759"/>
<reference evidence="1" key="1">
    <citation type="submission" date="2021-03" db="EMBL/GenBank/DDBJ databases">
        <title>Draft genome sequence of rust myrtle Austropuccinia psidii MF-1, a brazilian biotype.</title>
        <authorList>
            <person name="Quecine M.C."/>
            <person name="Pachon D.M.R."/>
            <person name="Bonatelli M.L."/>
            <person name="Correr F.H."/>
            <person name="Franceschini L.M."/>
            <person name="Leite T.F."/>
            <person name="Margarido G.R.A."/>
            <person name="Almeida C.A."/>
            <person name="Ferrarezi J.A."/>
            <person name="Labate C.A."/>
        </authorList>
    </citation>
    <scope>NUCLEOTIDE SEQUENCE</scope>
    <source>
        <strain evidence="1">MF-1</strain>
    </source>
</reference>
<comment type="caution">
    <text evidence="1">The sequence shown here is derived from an EMBL/GenBank/DDBJ whole genome shotgun (WGS) entry which is preliminary data.</text>
</comment>
<sequence>MTAPSQDRTRERVKNCIWWPMWQKDSAEYFKTCVRFQKENKSNGKILGNVIKIEEPRRPWEIVHMDWVTDLPPGGDRSYDE</sequence>
<protein>
    <submittedName>
        <fullName evidence="1">Uncharacterized protein</fullName>
    </submittedName>
</protein>
<dbReference type="EMBL" id="AVOT02076005">
    <property type="protein sequence ID" value="MBW0564567.1"/>
    <property type="molecule type" value="Genomic_DNA"/>
</dbReference>
<accession>A0A9Q3JLD6</accession>
<organism evidence="1 2">
    <name type="scientific">Austropuccinia psidii MF-1</name>
    <dbReference type="NCBI Taxonomy" id="1389203"/>
    <lineage>
        <taxon>Eukaryota</taxon>
        <taxon>Fungi</taxon>
        <taxon>Dikarya</taxon>
        <taxon>Basidiomycota</taxon>
        <taxon>Pucciniomycotina</taxon>
        <taxon>Pucciniomycetes</taxon>
        <taxon>Pucciniales</taxon>
        <taxon>Sphaerophragmiaceae</taxon>
        <taxon>Austropuccinia</taxon>
    </lineage>
</organism>
<name>A0A9Q3JLD6_9BASI</name>
<dbReference type="AlphaFoldDB" id="A0A9Q3JLD6"/>